<evidence type="ECO:0000313" key="1">
    <source>
        <dbReference type="EMBL" id="CUR44278.1"/>
    </source>
</evidence>
<protein>
    <submittedName>
        <fullName evidence="1">Uncharacterized protein</fullName>
    </submittedName>
</protein>
<evidence type="ECO:0000313" key="2">
    <source>
        <dbReference type="Proteomes" id="UP000204441"/>
    </source>
</evidence>
<proteinExistence type="predicted"/>
<name>A0A0S4KZA3_9CAUD</name>
<gene>
    <name evidence="1" type="ORF">VCM_00059</name>
</gene>
<dbReference type="KEGG" id="vg:26799028"/>
<dbReference type="OrthoDB" id="37603at10239"/>
<dbReference type="GeneID" id="26799028"/>
<organism evidence="1 2">
    <name type="scientific">Pseudomonas phage VCM</name>
    <dbReference type="NCBI Taxonomy" id="1729937"/>
    <lineage>
        <taxon>Viruses</taxon>
        <taxon>Duplodnaviria</taxon>
        <taxon>Heunggongvirae</taxon>
        <taxon>Uroviricota</taxon>
        <taxon>Caudoviricetes</taxon>
        <taxon>Vandenendeviridae</taxon>
        <taxon>Gorskivirinae</taxon>
        <taxon>Kremarvirus</taxon>
        <taxon>Kremarvirus VCM</taxon>
        <taxon>Otagovirus VCM</taxon>
    </lineage>
</organism>
<accession>A0A0S4KZA3</accession>
<dbReference type="RefSeq" id="YP_009222657.1">
    <property type="nucleotide sequence ID" value="NC_029065.1"/>
</dbReference>
<reference evidence="2" key="1">
    <citation type="submission" date="2015-10" db="EMBL/GenBank/DDBJ databases">
        <authorList>
            <person name="Millard A."/>
        </authorList>
    </citation>
    <scope>NUCLEOTIDE SEQUENCE [LARGE SCALE GENOMIC DNA]</scope>
</reference>
<dbReference type="EMBL" id="LN887844">
    <property type="protein sequence ID" value="CUR44278.1"/>
    <property type="molecule type" value="Genomic_DNA"/>
</dbReference>
<keyword evidence="2" id="KW-1185">Reference proteome</keyword>
<dbReference type="Proteomes" id="UP000204441">
    <property type="component" value="Genome"/>
</dbReference>
<sequence>MSWFKPKVTARHVMFDMDKLKELESFTPLQVVELVCSAFQIKPENAVLMHCDPDTYQERYPNIAHILRVHQP</sequence>